<dbReference type="RefSeq" id="XP_043172054.1">
    <property type="nucleotide sequence ID" value="XM_043316119.1"/>
</dbReference>
<feature type="transmembrane region" description="Helical" evidence="2">
    <location>
        <begin position="149"/>
        <end position="170"/>
    </location>
</feature>
<keyword evidence="3" id="KW-0732">Signal</keyword>
<evidence type="ECO:0000313" key="4">
    <source>
        <dbReference type="EMBL" id="CAG5178009.1"/>
    </source>
</evidence>
<keyword evidence="5" id="KW-1185">Reference proteome</keyword>
<dbReference type="Proteomes" id="UP000676310">
    <property type="component" value="Unassembled WGS sequence"/>
</dbReference>
<dbReference type="EMBL" id="CAJRGZ010000023">
    <property type="protein sequence ID" value="CAG5178009.1"/>
    <property type="molecule type" value="Genomic_DNA"/>
</dbReference>
<evidence type="ECO:0000256" key="2">
    <source>
        <dbReference type="SAM" id="Phobius"/>
    </source>
</evidence>
<dbReference type="AlphaFoldDB" id="A0A8J2IAF5"/>
<evidence type="ECO:0000256" key="1">
    <source>
        <dbReference type="SAM" id="MobiDB-lite"/>
    </source>
</evidence>
<keyword evidence="2" id="KW-1133">Transmembrane helix</keyword>
<accession>A0A8J2IAF5</accession>
<dbReference type="OrthoDB" id="3936754at2759"/>
<keyword evidence="2" id="KW-0812">Transmembrane</keyword>
<evidence type="ECO:0000256" key="3">
    <source>
        <dbReference type="SAM" id="SignalP"/>
    </source>
</evidence>
<dbReference type="GeneID" id="67020604"/>
<comment type="caution">
    <text evidence="4">The sequence shown here is derived from an EMBL/GenBank/DDBJ whole genome shotgun (WGS) entry which is preliminary data.</text>
</comment>
<reference evidence="4" key="1">
    <citation type="submission" date="2021-05" db="EMBL/GenBank/DDBJ databases">
        <authorList>
            <person name="Stam R."/>
        </authorList>
    </citation>
    <scope>NUCLEOTIDE SEQUENCE</scope>
    <source>
        <strain evidence="4">CS162</strain>
    </source>
</reference>
<evidence type="ECO:0000313" key="5">
    <source>
        <dbReference type="Proteomes" id="UP000676310"/>
    </source>
</evidence>
<keyword evidence="2" id="KW-0472">Membrane</keyword>
<sequence length="260" mass="28179">MFAKLSTSLIATLIISTTLAAPTQTHCRCEIVNDIPSSPAPATAAYTPSAAHWSPANALPSPVAAVNVCASLGSKLEKLQHTEPEIYNSYMRGAVKEAQKPVPTTVLMSSKEEKESYDEAQSTSRPQGRIVCHQEAQSSSPSEFQSSFVGLWALQIILVAAVLACIAEGVHLGKQWMESKETSKPACEKHSRLRLSGAERRLLAIPTGPQQADLVSSPGAEKKLRAYETTRYFVTQASSGRREFIAYDDDSDDEANRPVM</sequence>
<feature type="signal peptide" evidence="3">
    <location>
        <begin position="1"/>
        <end position="20"/>
    </location>
</feature>
<organism evidence="4 5">
    <name type="scientific">Alternaria atra</name>
    <dbReference type="NCBI Taxonomy" id="119953"/>
    <lineage>
        <taxon>Eukaryota</taxon>
        <taxon>Fungi</taxon>
        <taxon>Dikarya</taxon>
        <taxon>Ascomycota</taxon>
        <taxon>Pezizomycotina</taxon>
        <taxon>Dothideomycetes</taxon>
        <taxon>Pleosporomycetidae</taxon>
        <taxon>Pleosporales</taxon>
        <taxon>Pleosporineae</taxon>
        <taxon>Pleosporaceae</taxon>
        <taxon>Alternaria</taxon>
        <taxon>Alternaria sect. Ulocladioides</taxon>
    </lineage>
</organism>
<feature type="chain" id="PRO_5035228685" evidence="3">
    <location>
        <begin position="21"/>
        <end position="260"/>
    </location>
</feature>
<protein>
    <submittedName>
        <fullName evidence="4">Uncharacterized protein</fullName>
    </submittedName>
</protein>
<gene>
    <name evidence="4" type="ORF">ALTATR162_LOCUS8489</name>
</gene>
<proteinExistence type="predicted"/>
<name>A0A8J2IAF5_9PLEO</name>
<feature type="region of interest" description="Disordered" evidence="1">
    <location>
        <begin position="109"/>
        <end position="136"/>
    </location>
</feature>